<accession>A0ABT9T945</accession>
<dbReference type="InterPro" id="IPR021808">
    <property type="entry name" value="DUF3383"/>
</dbReference>
<name>A0ABT9T945_9GAMM</name>
<evidence type="ECO:0000313" key="2">
    <source>
        <dbReference type="Proteomes" id="UP001244623"/>
    </source>
</evidence>
<keyword evidence="2" id="KW-1185">Reference proteome</keyword>
<evidence type="ECO:0000313" key="1">
    <source>
        <dbReference type="EMBL" id="MDQ0018998.1"/>
    </source>
</evidence>
<proteinExistence type="predicted"/>
<organism evidence="1 2">
    <name type="scientific">[Curtobacterium] plantarum</name>
    <dbReference type="NCBI Taxonomy" id="221276"/>
    <lineage>
        <taxon>Bacteria</taxon>
        <taxon>Pseudomonadati</taxon>
        <taxon>Pseudomonadota</taxon>
        <taxon>Gammaproteobacteria</taxon>
        <taxon>Enterobacterales</taxon>
        <taxon>Erwiniaceae</taxon>
        <taxon>Pantoea</taxon>
    </lineage>
</organism>
<reference evidence="1 2" key="1">
    <citation type="submission" date="2023-07" db="EMBL/GenBank/DDBJ databases">
        <title>Sorghum-associated microbial communities from plants grown in Nebraska, USA.</title>
        <authorList>
            <person name="Schachtman D."/>
        </authorList>
    </citation>
    <scope>NUCLEOTIDE SEQUENCE [LARGE SCALE GENOMIC DNA]</scope>
    <source>
        <strain evidence="1 2">CC49</strain>
    </source>
</reference>
<evidence type="ECO:0008006" key="3">
    <source>
        <dbReference type="Google" id="ProtNLM"/>
    </source>
</evidence>
<dbReference type="Proteomes" id="UP001244623">
    <property type="component" value="Unassembled WGS sequence"/>
</dbReference>
<protein>
    <recommendedName>
        <fullName evidence="3">DUF3383 domain-containing protein</fullName>
    </recommendedName>
</protein>
<gene>
    <name evidence="1" type="ORF">J2X94_001126</name>
</gene>
<dbReference type="RefSeq" id="WP_307618057.1">
    <property type="nucleotide sequence ID" value="NZ_JAUSSJ010000001.1"/>
</dbReference>
<dbReference type="Pfam" id="PF11863">
    <property type="entry name" value="DUF3383"/>
    <property type="match status" value="1"/>
</dbReference>
<dbReference type="EMBL" id="JAUSSJ010000001">
    <property type="protein sequence ID" value="MDQ0018998.1"/>
    <property type="molecule type" value="Genomic_DNA"/>
</dbReference>
<comment type="caution">
    <text evidence="1">The sequence shown here is derived from an EMBL/GenBank/DDBJ whole genome shotgun (WGS) entry which is preliminary data.</text>
</comment>
<sequence length="492" mass="51872">MPIPLSKDISIIPGVLSAGGTALYLNGLALTDSEYAPVGGVTAFTSPDDVRSYFGSTSDEYAFARIYFNGYVNSTKKPGALLLARYNTETVSAFLRSGTMAKVTIDQLKLMSGILTLTVDGTVKTSTNIDLSGANSFAAAADLIESAIGNSVVVTFDTTQKAFIITSATTGEGSTITYATGSISNALKFTSATGAVISQGAEPAIAADAIAAIKAKSQNWALFTTIFAADEATHLDLSAWVSDQNYRYGYVPHDDSEAATVSGSIDCLAYKIITANSYASVIPVYGNHLDAAAVLGYSASLDFDRLEGRVTLKYRETDGLAAKVDDSTTYDALIANGYNFYGDYGENNISENYWADGTVSGSFKWVDSFCFEIWLNAALLGAAIQTMKSNRSFPYNARGKAIIEAGFADTFAQGVAFGGIRSGVTLSSSQISEINNAVGADISSSLNAKGYYLNIGDATPAVRAERGSPPMQLWYCDGGSVQKISLPSTMVQ</sequence>